<proteinExistence type="predicted"/>
<organism evidence="4 5">
    <name type="scientific">Streptomyces sirii</name>
    <dbReference type="NCBI Taxonomy" id="3127701"/>
    <lineage>
        <taxon>Bacteria</taxon>
        <taxon>Bacillati</taxon>
        <taxon>Actinomycetota</taxon>
        <taxon>Actinomycetes</taxon>
        <taxon>Kitasatosporales</taxon>
        <taxon>Streptomycetaceae</taxon>
        <taxon>Streptomyces</taxon>
    </lineage>
</organism>
<reference evidence="4 5" key="1">
    <citation type="submission" date="2024-03" db="EMBL/GenBank/DDBJ databases">
        <title>The complete genome of Streptomyces sirii sp.nov.</title>
        <authorList>
            <person name="Zakalyukina Y.V."/>
            <person name="Belik A.R."/>
            <person name="Biryukov M.V."/>
            <person name="Baturina O.A."/>
            <person name="Kabilov M.R."/>
        </authorList>
    </citation>
    <scope>NUCLEOTIDE SEQUENCE [LARGE SCALE GENOMIC DNA]</scope>
    <source>
        <strain evidence="4 5">BP-8</strain>
    </source>
</reference>
<keyword evidence="5" id="KW-1185">Reference proteome</keyword>
<gene>
    <name evidence="4" type="ORF">WAB15_33710</name>
</gene>
<dbReference type="Proteomes" id="UP001626628">
    <property type="component" value="Chromosome"/>
</dbReference>
<keyword evidence="2 4" id="KW-0012">Acyltransferase</keyword>
<dbReference type="InterPro" id="IPR000182">
    <property type="entry name" value="GNAT_dom"/>
</dbReference>
<evidence type="ECO:0000256" key="2">
    <source>
        <dbReference type="ARBA" id="ARBA00023315"/>
    </source>
</evidence>
<evidence type="ECO:0000313" key="4">
    <source>
        <dbReference type="EMBL" id="WXK80565.1"/>
    </source>
</evidence>
<name>A0ABZ2QW05_9ACTN</name>
<dbReference type="EC" id="2.3.1.-" evidence="4"/>
<dbReference type="PANTHER" id="PTHR43877">
    <property type="entry name" value="AMINOALKYLPHOSPHONATE N-ACETYLTRANSFERASE-RELATED-RELATED"/>
    <property type="match status" value="1"/>
</dbReference>
<dbReference type="InterPro" id="IPR050832">
    <property type="entry name" value="Bact_Acetyltransf"/>
</dbReference>
<dbReference type="RefSeq" id="WP_407288557.1">
    <property type="nucleotide sequence ID" value="NZ_CP147982.1"/>
</dbReference>
<dbReference type="SUPFAM" id="SSF55729">
    <property type="entry name" value="Acyl-CoA N-acyltransferases (Nat)"/>
    <property type="match status" value="1"/>
</dbReference>
<dbReference type="Pfam" id="PF00583">
    <property type="entry name" value="Acetyltransf_1"/>
    <property type="match status" value="1"/>
</dbReference>
<dbReference type="InterPro" id="IPR016181">
    <property type="entry name" value="Acyl_CoA_acyltransferase"/>
</dbReference>
<dbReference type="EMBL" id="CP147982">
    <property type="protein sequence ID" value="WXK80565.1"/>
    <property type="molecule type" value="Genomic_DNA"/>
</dbReference>
<dbReference type="PROSITE" id="PS51186">
    <property type="entry name" value="GNAT"/>
    <property type="match status" value="1"/>
</dbReference>
<evidence type="ECO:0000256" key="1">
    <source>
        <dbReference type="ARBA" id="ARBA00022679"/>
    </source>
</evidence>
<evidence type="ECO:0000313" key="5">
    <source>
        <dbReference type="Proteomes" id="UP001626628"/>
    </source>
</evidence>
<protein>
    <submittedName>
        <fullName evidence="4">GNAT family N-acetyltransferase</fullName>
        <ecNumber evidence="4">2.3.1.-</ecNumber>
    </submittedName>
</protein>
<dbReference type="GO" id="GO:0016746">
    <property type="term" value="F:acyltransferase activity"/>
    <property type="evidence" value="ECO:0007669"/>
    <property type="project" value="UniProtKB-KW"/>
</dbReference>
<dbReference type="Gene3D" id="3.40.630.30">
    <property type="match status" value="1"/>
</dbReference>
<keyword evidence="1 4" id="KW-0808">Transferase</keyword>
<evidence type="ECO:0000259" key="3">
    <source>
        <dbReference type="PROSITE" id="PS51186"/>
    </source>
</evidence>
<feature type="domain" description="N-acetyltransferase" evidence="3">
    <location>
        <begin position="146"/>
        <end position="289"/>
    </location>
</feature>
<sequence>MAWTTTRDPGAYEAAAGEFLRGRPAEHTVLLSVVSALRELGRDRYGDDAPSFGWWRRGGGAVGAAFVWTPPRTVLLSPMPEGAAAELARALAQDPGGIPGVNGARAAAEAFAAAWQERRGGTVRLAKRHRRYRLGELTPPDPAPPGAARPATPADRDLLLAWSTAFAAETGGPPPRDARAVDNRIAGGRCMLWEAGGRPVAMAGITPTLCGTARVAPVYTPPELRGRGFAGAATAAVSGAARDAGAHEVLLFADLANPTSNALYQRLGYRPAEEHVVLEFETRGLADAP</sequence>
<accession>A0ABZ2QW05</accession>